<dbReference type="Pfam" id="PF13460">
    <property type="entry name" value="NAD_binding_10"/>
    <property type="match status" value="1"/>
</dbReference>
<dbReference type="SUPFAM" id="SSF51735">
    <property type="entry name" value="NAD(P)-binding Rossmann-fold domains"/>
    <property type="match status" value="1"/>
</dbReference>
<dbReference type="InterPro" id="IPR016040">
    <property type="entry name" value="NAD(P)-bd_dom"/>
</dbReference>
<feature type="domain" description="NAD(P)-binding" evidence="1">
    <location>
        <begin position="7"/>
        <end position="158"/>
    </location>
</feature>
<dbReference type="AlphaFoldDB" id="A0A170QBV5"/>
<proteinExistence type="predicted"/>
<dbReference type="EMBL" id="FAXC01000047">
    <property type="protein sequence ID" value="CUV08361.1"/>
    <property type="molecule type" value="Genomic_DNA"/>
</dbReference>
<protein>
    <submittedName>
        <fullName evidence="2">Oxidoreductase</fullName>
    </submittedName>
</protein>
<organism evidence="2">
    <name type="scientific">hydrothermal vent metagenome</name>
    <dbReference type="NCBI Taxonomy" id="652676"/>
    <lineage>
        <taxon>unclassified sequences</taxon>
        <taxon>metagenomes</taxon>
        <taxon>ecological metagenomes</taxon>
    </lineage>
</organism>
<name>A0A170QBV5_9ZZZZ</name>
<dbReference type="Gene3D" id="3.40.50.720">
    <property type="entry name" value="NAD(P)-binding Rossmann-like Domain"/>
    <property type="match status" value="1"/>
</dbReference>
<evidence type="ECO:0000313" key="2">
    <source>
        <dbReference type="EMBL" id="CUV08361.1"/>
    </source>
</evidence>
<dbReference type="InterPro" id="IPR051207">
    <property type="entry name" value="ComplexI_NDUFA9_subunit"/>
</dbReference>
<dbReference type="InterPro" id="IPR036291">
    <property type="entry name" value="NAD(P)-bd_dom_sf"/>
</dbReference>
<accession>A0A170QBV5</accession>
<dbReference type="PANTHER" id="PTHR12126">
    <property type="entry name" value="NADH-UBIQUINONE OXIDOREDUCTASE 39 KDA SUBUNIT-RELATED"/>
    <property type="match status" value="1"/>
</dbReference>
<sequence>MKVAVIGGTGYVGSYITDELIANYITPRLLVRDGSESKVLQPDKCEIVIGDVENDEAVQDTLDGCEAVIYLIAVIREYPNKGLTNERFQFHGSEHVAKIAQKMGVKRFLLMSALGASPDPSGSNYMQAKHLSEQAIRNTNLDWTIIRPSSLFGDPRGGGRPEFCMMLDQLMLNLVPYPRFLPFPAPSFFTGLNPLDAGNYSLCMIHAKDVASVFVKSLSDDSTIGQSIELGGEKSVPWNEIVTSIAKVTGQKVIMIPAPFFVISTIAAMLDRFKWFPAGKDQLNDLIKGSTCDSSEIFEKYEIEPIPFNIENLRYLAN</sequence>
<gene>
    <name evidence="2" type="ORF">MGWOODY_Mmi2090</name>
</gene>
<dbReference type="PANTHER" id="PTHR12126:SF11">
    <property type="entry name" value="NADH DEHYDROGENASE [UBIQUINONE] 1 ALPHA SUBCOMPLEX SUBUNIT 9, MITOCHONDRIAL"/>
    <property type="match status" value="1"/>
</dbReference>
<reference evidence="2" key="1">
    <citation type="submission" date="2015-10" db="EMBL/GenBank/DDBJ databases">
        <authorList>
            <person name="Gilbert D.G."/>
        </authorList>
    </citation>
    <scope>NUCLEOTIDE SEQUENCE</scope>
</reference>
<dbReference type="GO" id="GO:0044877">
    <property type="term" value="F:protein-containing complex binding"/>
    <property type="evidence" value="ECO:0007669"/>
    <property type="project" value="TreeGrafter"/>
</dbReference>
<evidence type="ECO:0000259" key="1">
    <source>
        <dbReference type="Pfam" id="PF13460"/>
    </source>
</evidence>